<dbReference type="GO" id="GO:0046677">
    <property type="term" value="P:response to antibiotic"/>
    <property type="evidence" value="ECO:0007669"/>
    <property type="project" value="InterPro"/>
</dbReference>
<protein>
    <submittedName>
        <fullName evidence="2">Serine hydrolase</fullName>
    </submittedName>
</protein>
<dbReference type="Pfam" id="PF13354">
    <property type="entry name" value="Beta-lactamase2"/>
    <property type="match status" value="1"/>
</dbReference>
<proteinExistence type="predicted"/>
<dbReference type="InterPro" id="IPR012338">
    <property type="entry name" value="Beta-lactam/transpept-like"/>
</dbReference>
<name>A0A6I6USN9_9BACI</name>
<dbReference type="EMBL" id="CP047394">
    <property type="protein sequence ID" value="QHE61580.1"/>
    <property type="molecule type" value="Genomic_DNA"/>
</dbReference>
<dbReference type="GO" id="GO:0008800">
    <property type="term" value="F:beta-lactamase activity"/>
    <property type="evidence" value="ECO:0007669"/>
    <property type="project" value="InterPro"/>
</dbReference>
<reference evidence="2 3" key="1">
    <citation type="submission" date="2019-06" db="EMBL/GenBank/DDBJ databases">
        <title>An operon consisting of a P-type ATPase gene and a transcriptional regular gene given the different cadmium resistance in Bacillus vietamensis 151-6 and Bacillus marisflavi 151-25.</title>
        <authorList>
            <person name="Yu X."/>
        </authorList>
    </citation>
    <scope>NUCLEOTIDE SEQUENCE [LARGE SCALE GENOMIC DNA]</scope>
    <source>
        <strain evidence="2 3">151-6</strain>
    </source>
</reference>
<sequence>MKNILEYKIREIMVRSKGRVSVAVELPYHSFHIDGDRSYSAASLIKIPILLEAFRQAQEGDIFLSDMVTIPKEGRVGGAGVLVSLSDQLTLTIEDLVTLMIIVSDNTATNFLIDRLGSNAIQELCHSLKLKHTRFLRKMMDFEALEQGVNNYTSALDIITCLKVLDIGKEYCQTSRWKMLHILGQQQFDTKLPSRMDREAVYIGNKTGELSGVEHDCAIIKYREKTAYIAVLIDGLGETESGKDTIAQIGKLIYDFLIKDNS</sequence>
<accession>A0A6I6USN9</accession>
<evidence type="ECO:0000313" key="3">
    <source>
        <dbReference type="Proteomes" id="UP000465062"/>
    </source>
</evidence>
<organism evidence="2 3">
    <name type="scientific">Rossellomorea vietnamensis</name>
    <dbReference type="NCBI Taxonomy" id="218284"/>
    <lineage>
        <taxon>Bacteria</taxon>
        <taxon>Bacillati</taxon>
        <taxon>Bacillota</taxon>
        <taxon>Bacilli</taxon>
        <taxon>Bacillales</taxon>
        <taxon>Bacillaceae</taxon>
        <taxon>Rossellomorea</taxon>
    </lineage>
</organism>
<dbReference type="SUPFAM" id="SSF56601">
    <property type="entry name" value="beta-lactamase/transpeptidase-like"/>
    <property type="match status" value="1"/>
</dbReference>
<evidence type="ECO:0000259" key="1">
    <source>
        <dbReference type="Pfam" id="PF13354"/>
    </source>
</evidence>
<evidence type="ECO:0000313" key="2">
    <source>
        <dbReference type="EMBL" id="QHE61580.1"/>
    </source>
</evidence>
<dbReference type="InterPro" id="IPR045155">
    <property type="entry name" value="Beta-lactam_cat"/>
</dbReference>
<feature type="domain" description="Beta-lactamase class A catalytic" evidence="1">
    <location>
        <begin position="31"/>
        <end position="231"/>
    </location>
</feature>
<dbReference type="KEGG" id="bvq:FHE72_11540"/>
<dbReference type="Gene3D" id="3.40.710.10">
    <property type="entry name" value="DD-peptidase/beta-lactamase superfamily"/>
    <property type="match status" value="1"/>
</dbReference>
<dbReference type="InterPro" id="IPR000871">
    <property type="entry name" value="Beta-lactam_class-A"/>
</dbReference>
<gene>
    <name evidence="2" type="ORF">FHE72_11540</name>
</gene>
<dbReference type="RefSeq" id="WP_159362013.1">
    <property type="nucleotide sequence ID" value="NZ_CP047394.1"/>
</dbReference>
<dbReference type="AlphaFoldDB" id="A0A6I6USN9"/>
<dbReference type="PANTHER" id="PTHR35333:SF3">
    <property type="entry name" value="BETA-LACTAMASE-TYPE TRANSPEPTIDASE FOLD CONTAINING PROTEIN"/>
    <property type="match status" value="1"/>
</dbReference>
<dbReference type="Proteomes" id="UP000465062">
    <property type="component" value="Chromosome"/>
</dbReference>
<dbReference type="PANTHER" id="PTHR35333">
    <property type="entry name" value="BETA-LACTAMASE"/>
    <property type="match status" value="1"/>
</dbReference>
<keyword evidence="2" id="KW-0378">Hydrolase</keyword>
<dbReference type="GO" id="GO:0030655">
    <property type="term" value="P:beta-lactam antibiotic catabolic process"/>
    <property type="evidence" value="ECO:0007669"/>
    <property type="project" value="InterPro"/>
</dbReference>